<organism evidence="1 2">
    <name type="scientific">Thiospirochaeta perfilievii</name>
    <dbReference type="NCBI Taxonomy" id="252967"/>
    <lineage>
        <taxon>Bacteria</taxon>
        <taxon>Pseudomonadati</taxon>
        <taxon>Spirochaetota</taxon>
        <taxon>Spirochaetia</taxon>
        <taxon>Spirochaetales</taxon>
        <taxon>Spirochaetaceae</taxon>
        <taxon>Thiospirochaeta</taxon>
    </lineage>
</organism>
<evidence type="ECO:0000313" key="2">
    <source>
        <dbReference type="Proteomes" id="UP000323824"/>
    </source>
</evidence>
<dbReference type="AlphaFoldDB" id="A0A5C1QB62"/>
<dbReference type="PROSITE" id="PS51257">
    <property type="entry name" value="PROKAR_LIPOPROTEIN"/>
    <property type="match status" value="1"/>
</dbReference>
<sequence length="375" mass="43512">MKLKKLRVIVILVLIISCKSNDKKETDAEYITKSTIINFSDSIYGEINPNIELLSGVLAYTSWIKIRGPETGGNKYFRDLKEYLDPYKKHDAFKIAEKLTRRGFTYDAPPNLALRLGPLPELENINGYSEYLIDRAWNEGILEDFRLALRDLAIVSKFDKFYNSNIENYSNYINRSMNGMEPEKITKWLSNFYGWSGSEFHLVFAPAMFPGGGYGSSIELDNKLIVNQVLRARGTSLNEPILPTGLDLSFLTIHELSHSFINPSNEKIKEIFNNQELLDIFNPVKELMEKQAYPEAPIFFNELLVRAVTLIALKDIYNIDDKIYNRLLESEKERGFYLIKESIDELNSYRKMREIYPRFDSYLPIYYKNITMIDG</sequence>
<reference evidence="1 2" key="1">
    <citation type="submission" date="2019-02" db="EMBL/GenBank/DDBJ databases">
        <authorList>
            <person name="Fomenkov A."/>
            <person name="Dubinina G."/>
            <person name="Grabovich M."/>
            <person name="Vincze T."/>
            <person name="Roberts R.J."/>
        </authorList>
    </citation>
    <scope>NUCLEOTIDE SEQUENCE [LARGE SCALE GENOMIC DNA]</scope>
    <source>
        <strain evidence="1 2">P</strain>
    </source>
</reference>
<reference evidence="1 2" key="2">
    <citation type="submission" date="2019-09" db="EMBL/GenBank/DDBJ databases">
        <title>Complete Genome Sequence and Methylome Analysis of free living Spirochaetas.</title>
        <authorList>
            <person name="Leshcheva N."/>
            <person name="Mikheeva N."/>
        </authorList>
    </citation>
    <scope>NUCLEOTIDE SEQUENCE [LARGE SCALE GENOMIC DNA]</scope>
    <source>
        <strain evidence="1 2">P</strain>
    </source>
</reference>
<dbReference type="Pfam" id="PF16286">
    <property type="entry name" value="DUF4932"/>
    <property type="match status" value="1"/>
</dbReference>
<evidence type="ECO:0000313" key="1">
    <source>
        <dbReference type="EMBL" id="QEN05363.1"/>
    </source>
</evidence>
<dbReference type="Proteomes" id="UP000323824">
    <property type="component" value="Chromosome"/>
</dbReference>
<accession>A0A5C1QB62</accession>
<dbReference type="EMBL" id="CP035807">
    <property type="protein sequence ID" value="QEN05363.1"/>
    <property type="molecule type" value="Genomic_DNA"/>
</dbReference>
<dbReference type="KEGG" id="sper:EW093_11790"/>
<proteinExistence type="predicted"/>
<dbReference type="RefSeq" id="WP_149568601.1">
    <property type="nucleotide sequence ID" value="NZ_CP035807.1"/>
</dbReference>
<gene>
    <name evidence="1" type="ORF">EW093_11790</name>
</gene>
<protein>
    <submittedName>
        <fullName evidence="1">DUF4932 domain-containing protein</fullName>
    </submittedName>
</protein>
<keyword evidence="2" id="KW-1185">Reference proteome</keyword>
<dbReference type="InterPro" id="IPR032560">
    <property type="entry name" value="DUF4932"/>
</dbReference>
<name>A0A5C1QB62_9SPIO</name>
<dbReference type="OrthoDB" id="6402335at2"/>